<proteinExistence type="predicted"/>
<gene>
    <name evidence="2" type="ORF">GGP83_003008</name>
</gene>
<name>A0A9X2UAZ8_9BACT</name>
<evidence type="ECO:0000313" key="3">
    <source>
        <dbReference type="Proteomes" id="UP001155010"/>
    </source>
</evidence>
<feature type="domain" description="GH29D-like beta-sandwich" evidence="1">
    <location>
        <begin position="840"/>
        <end position="893"/>
    </location>
</feature>
<reference evidence="2" key="1">
    <citation type="submission" date="2022-08" db="EMBL/GenBank/DDBJ databases">
        <title>Genomic Encyclopedia of Type Strains, Phase V (KMG-V): Genome sequencing to study the core and pangenomes of soil and plant-associated prokaryotes.</title>
        <authorList>
            <person name="Whitman W."/>
        </authorList>
    </citation>
    <scope>NUCLEOTIDE SEQUENCE</scope>
    <source>
        <strain evidence="2">SP2017</strain>
    </source>
</reference>
<protein>
    <recommendedName>
        <fullName evidence="1">GH29D-like beta-sandwich domain-containing protein</fullName>
    </recommendedName>
</protein>
<accession>A0A9X2UAZ8</accession>
<dbReference type="AlphaFoldDB" id="A0A9X2UAZ8"/>
<evidence type="ECO:0000259" key="1">
    <source>
        <dbReference type="Pfam" id="PF13290"/>
    </source>
</evidence>
<dbReference type="InterPro" id="IPR007555">
    <property type="entry name" value="DUF499"/>
</dbReference>
<dbReference type="EMBL" id="JANUBB010000015">
    <property type="protein sequence ID" value="MCS3953033.1"/>
    <property type="molecule type" value="Genomic_DNA"/>
</dbReference>
<dbReference type="Proteomes" id="UP001155010">
    <property type="component" value="Unassembled WGS sequence"/>
</dbReference>
<evidence type="ECO:0000313" key="2">
    <source>
        <dbReference type="EMBL" id="MCS3953033.1"/>
    </source>
</evidence>
<dbReference type="Pfam" id="PF13290">
    <property type="entry name" value="CHB_HEX_C_1"/>
    <property type="match status" value="1"/>
</dbReference>
<comment type="caution">
    <text evidence="2">The sequence shown here is derived from an EMBL/GenBank/DDBJ whole genome shotgun (WGS) entry which is preliminary data.</text>
</comment>
<dbReference type="RefSeq" id="WP_259082418.1">
    <property type="nucleotide sequence ID" value="NZ_JANUBB010000015.1"/>
</dbReference>
<organism evidence="2 3">
    <name type="scientific">Salinibacter ruber</name>
    <dbReference type="NCBI Taxonomy" id="146919"/>
    <lineage>
        <taxon>Bacteria</taxon>
        <taxon>Pseudomonadati</taxon>
        <taxon>Rhodothermota</taxon>
        <taxon>Rhodothermia</taxon>
        <taxon>Rhodothermales</taxon>
        <taxon>Salinibacteraceae</taxon>
        <taxon>Salinibacter</taxon>
    </lineage>
</organism>
<dbReference type="Pfam" id="PF04465">
    <property type="entry name" value="DUF499"/>
    <property type="match status" value="1"/>
</dbReference>
<dbReference type="InterPro" id="IPR059177">
    <property type="entry name" value="GH29D-like_dom"/>
</dbReference>
<sequence length="1021" mass="115544">MNSLHELCEVREEVFDPSRRDTVLDLTDLIEDRINARRFFKTNYVTSGMSTLLREAFDRFSRQSQQGTFLLNQAMGGGKTHNMIALGLLAKNPEFRDEILEGYHDPNLGKVRVAAFTGRESDAPFGIWGAIAEQIGKKQQFSDYYQPLQAPGQKAWENLLQGEPLLILLDELPPYLNQARAKEIGNADLATVTTAALSNLLVAVGKPPLENVCVVISDLTATYSEGSQKINEALDDLKNEADRGAMPLEPVQQNTNEIYHILRKQIFKSLPSDNKIQEVARGYAQSVKDAKQMDVTDASPEEYARRIQEAYPFHFSIRDLYARFRENPGFQQTRDLIRLMRTVVARMYDTDQAKERALVHPYDIDLNHKDTLTQVTRINPKLENAISHDIASDGSSVAETIDQNGEGQDAQDAATLLLMASLANVPDAVRGLTEVEVASLLCTPDRDISRIEQEVLNPFFTSAWYLHTDTDGRLLFKDIENINAKLKSTSQSYGRDTRLVELRDFLQELFETSIGDVYQQVQALPAVDDIDVRSDEVTLILAEPSSGSGLGEDLQAFYEDQEYQNRVLFLTGQKSTLQHLLEKSARLKAIRKILEDMRAEKVSENDPQFASAQEIRDEVKFQLLSAARETFTTLLFPHFNGLRSADFVMQFTDNSYNGEEQIRSTLEEKGKFTADIEGDSFRKKCEDRLFTQKQMLWSEVERRAAVSPEWPWHRPDALDRLKERMVHEEQWRPEGNYINKGPFPSPETDVRVREIHRDHESGEVTLRLTPVHGDTIYYEIGAEATEASEEVADQQAFTTEALKVSFLCVDSEGEHDTGEPVEWTNDVTIKHKVYSDSEGKKKVELKAVPEVPIRFTTDGSNPREAGGRYDGPIEAEEGTQVVQAVAEGDGIVSEPEKIRLDWTDDGSPGIQDDQPALWKQSHQLGTTKEAYDFLNRMQKWDAAAKGPRITVDSDEWVELAFDQEMEIGGERLEEATEYIRGLIDDGEVSLNVDALRFERGQQLRDWAEDAKTELNPDEVEQ</sequence>